<comment type="caution">
    <text evidence="1">The sequence shown here is derived from an EMBL/GenBank/DDBJ whole genome shotgun (WGS) entry which is preliminary data.</text>
</comment>
<evidence type="ECO:0000313" key="2">
    <source>
        <dbReference type="Proteomes" id="UP001314229"/>
    </source>
</evidence>
<organism evidence="1 2">
    <name type="scientific">Scomber scombrus</name>
    <name type="common">Atlantic mackerel</name>
    <name type="synonym">Scomber vernalis</name>
    <dbReference type="NCBI Taxonomy" id="13677"/>
    <lineage>
        <taxon>Eukaryota</taxon>
        <taxon>Metazoa</taxon>
        <taxon>Chordata</taxon>
        <taxon>Craniata</taxon>
        <taxon>Vertebrata</taxon>
        <taxon>Euteleostomi</taxon>
        <taxon>Actinopterygii</taxon>
        <taxon>Neopterygii</taxon>
        <taxon>Teleostei</taxon>
        <taxon>Neoteleostei</taxon>
        <taxon>Acanthomorphata</taxon>
        <taxon>Pelagiaria</taxon>
        <taxon>Scombriformes</taxon>
        <taxon>Scombridae</taxon>
        <taxon>Scomber</taxon>
    </lineage>
</organism>
<name>A0AAV1MY99_SCOSC</name>
<dbReference type="Proteomes" id="UP001314229">
    <property type="component" value="Unassembled WGS sequence"/>
</dbReference>
<dbReference type="EMBL" id="CAWUFR010000008">
    <property type="protein sequence ID" value="CAK6952012.1"/>
    <property type="molecule type" value="Genomic_DNA"/>
</dbReference>
<sequence>MTSLPLMTRGALVESGTLPSLPAVTQISPQRFDRGKNSMRRETQNTIVCRPRIETTPPLHGTEGIKL</sequence>
<reference evidence="1 2" key="1">
    <citation type="submission" date="2024-01" db="EMBL/GenBank/DDBJ databases">
        <authorList>
            <person name="Alioto T."/>
            <person name="Alioto T."/>
            <person name="Gomez Garrido J."/>
        </authorList>
    </citation>
    <scope>NUCLEOTIDE SEQUENCE [LARGE SCALE GENOMIC DNA]</scope>
</reference>
<keyword evidence="2" id="KW-1185">Reference proteome</keyword>
<dbReference type="AlphaFoldDB" id="A0AAV1MY99"/>
<evidence type="ECO:0000313" key="1">
    <source>
        <dbReference type="EMBL" id="CAK6952012.1"/>
    </source>
</evidence>
<proteinExistence type="predicted"/>
<gene>
    <name evidence="1" type="ORF">FSCOSCO3_A033075</name>
</gene>
<protein>
    <submittedName>
        <fullName evidence="1">Uncharacterized protein</fullName>
    </submittedName>
</protein>
<accession>A0AAV1MY99</accession>